<dbReference type="Pfam" id="PF18758">
    <property type="entry name" value="KDZ"/>
    <property type="match status" value="1"/>
</dbReference>
<feature type="region of interest" description="Disordered" evidence="1">
    <location>
        <begin position="119"/>
        <end position="142"/>
    </location>
</feature>
<gene>
    <name evidence="2" type="ORF">RHS04_08538</name>
</gene>
<feature type="region of interest" description="Disordered" evidence="1">
    <location>
        <begin position="1014"/>
        <end position="1036"/>
    </location>
</feature>
<reference evidence="2" key="1">
    <citation type="submission" date="2020-09" db="EMBL/GenBank/DDBJ databases">
        <title>Comparative genome analyses of four rice-infecting Rhizoctonia solani isolates reveal extensive enrichment of homogalacturonan modification genes.</title>
        <authorList>
            <person name="Lee D.-Y."/>
            <person name="Jeon J."/>
            <person name="Kim K.-T."/>
            <person name="Cheong K."/>
            <person name="Song H."/>
            <person name="Choi G."/>
            <person name="Ko J."/>
            <person name="Opiyo S.O."/>
            <person name="Zuo S."/>
            <person name="Madhav S."/>
            <person name="Lee Y.-H."/>
            <person name="Wang G.-L."/>
        </authorList>
    </citation>
    <scope>NUCLEOTIDE SEQUENCE</scope>
    <source>
        <strain evidence="2">AG1-IA YN-7</strain>
    </source>
</reference>
<evidence type="ECO:0000256" key="1">
    <source>
        <dbReference type="SAM" id="MobiDB-lite"/>
    </source>
</evidence>
<protein>
    <submittedName>
        <fullName evidence="2">Uncharacterized protein</fullName>
    </submittedName>
</protein>
<sequence>SWLLAAQTPIAPPLHLEPTDSTPLLVADLLVPDAVVMPVRGPPAPRSYAGRRETGHQMVGKASSPATSLVCRSTLHYLAKEISPTLVVVVRAHPHYKLHSHILHRMSLLPKRVHRGKVSSSTHFRVSPSPYSTKTSARGGSRSLLTPSKVEEISGRVFDRRTRTLQQSYHALIESHPASRRQDVEAIRNEVGWSGAFSEGTWEPIDTGEPADDNTEDDWFDDPEGGYESISVAILRRIGFKALSQSWTERFTREEYSWGQTRDQVYEAYLEYNRTGAPLSDPASPTSPAASSKSRSFAILCINFTTKVWTTFTSDASTPRVVTLARHGYFAPTPSLPSCAIHVDLLRFCVALRRHASTISIQGIATAICDMHRTIYTPHIRKQLSAAIDYYLIIHWMAEANLDKALSRDHPDWRMANTCPACSYRLKNEPKLKFSVLCTCDGNDSIKRVAASCTVDCRKFDHSYFLDSQYVDRFENEVPRVDEGADGLESTSTACHERWKNARADDNKKSIVVFDETGIFVASCRHGFVLLVEDMRQSGELAKYALAAVDRLCQVFGDDLLIGYDIGCTFRGTAERSPLVGPVVRRHNTNFVVGSFHGYAHNRKCQLANHPLNVEGAGLESFEENEQLFSSSNSVARTTRHASSYHRRQLLALHLEGWDFGRRCAIGRYTSALRIMSTLPKELLKLGRGKSDNDWRAMFESEKQHFEALKDPTPKSLFAMHYVKRLRVLAEKKKAFTDAFSTDMAHTLASHIDIYRKHPSIQNTEQEDEYQHGIATQVRKIEAQRMAASEQLLVIQTEVERLEQEHAINPRWTPGCKEWEAAVEREALEDYHEALRMLELLVIQRYKARVQMSKAIKRREKALNTALNQYNAAAQAVNPPRPIISFNELSEYAYLANFDFLKYSEHGTLEAEWSRPVNRRCVELWQRIQRAEEEIIRLNIEITRVLTHIRDEEAFLLAQCEVLKLSNPNLAHILCDRLQLTQQVNQRVKKDLEDLAKLKKFSGSLSLGVGVHCTDSTKAGDPQPNNTPETTLEPNLALGDTEDAGLVDDSLMDDEFPEAAHDALTAFETCCQSQ</sequence>
<name>A0A8H7H0D1_9AGAM</name>
<evidence type="ECO:0000313" key="2">
    <source>
        <dbReference type="EMBL" id="KAF8670820.1"/>
    </source>
</evidence>
<feature type="non-terminal residue" evidence="2">
    <location>
        <position position="1"/>
    </location>
</feature>
<dbReference type="PANTHER" id="PTHR33096">
    <property type="entry name" value="CXC2 DOMAIN-CONTAINING PROTEIN"/>
    <property type="match status" value="1"/>
</dbReference>
<dbReference type="PANTHER" id="PTHR33096:SF1">
    <property type="entry name" value="CXC1-LIKE CYSTEINE CLUSTER ASSOCIATED WITH KDZ TRANSPOSASES DOMAIN-CONTAINING PROTEIN"/>
    <property type="match status" value="1"/>
</dbReference>
<comment type="caution">
    <text evidence="2">The sequence shown here is derived from an EMBL/GenBank/DDBJ whole genome shotgun (WGS) entry which is preliminary data.</text>
</comment>
<dbReference type="InterPro" id="IPR040521">
    <property type="entry name" value="KDZ"/>
</dbReference>
<proteinExistence type="predicted"/>
<organism evidence="2 3">
    <name type="scientific">Rhizoctonia solani</name>
    <dbReference type="NCBI Taxonomy" id="456999"/>
    <lineage>
        <taxon>Eukaryota</taxon>
        <taxon>Fungi</taxon>
        <taxon>Dikarya</taxon>
        <taxon>Basidiomycota</taxon>
        <taxon>Agaricomycotina</taxon>
        <taxon>Agaricomycetes</taxon>
        <taxon>Cantharellales</taxon>
        <taxon>Ceratobasidiaceae</taxon>
        <taxon>Rhizoctonia</taxon>
    </lineage>
</organism>
<dbReference type="AlphaFoldDB" id="A0A8H7H0D1"/>
<accession>A0A8H7H0D1</accession>
<evidence type="ECO:0000313" key="3">
    <source>
        <dbReference type="Proteomes" id="UP000650582"/>
    </source>
</evidence>
<dbReference type="EMBL" id="JACYCC010000225">
    <property type="protein sequence ID" value="KAF8670820.1"/>
    <property type="molecule type" value="Genomic_DNA"/>
</dbReference>
<dbReference type="Proteomes" id="UP000650582">
    <property type="component" value="Unassembled WGS sequence"/>
</dbReference>
<feature type="compositionally biased region" description="Polar residues" evidence="1">
    <location>
        <begin position="1023"/>
        <end position="1033"/>
    </location>
</feature>